<dbReference type="Proteomes" id="UP000019442">
    <property type="component" value="Chromosome"/>
</dbReference>
<dbReference type="GO" id="GO:0009279">
    <property type="term" value="C:cell outer membrane"/>
    <property type="evidence" value="ECO:0007669"/>
    <property type="project" value="UniProtKB-SubCell"/>
</dbReference>
<dbReference type="InterPro" id="IPR037066">
    <property type="entry name" value="Plug_dom_sf"/>
</dbReference>
<evidence type="ECO:0000256" key="3">
    <source>
        <dbReference type="ARBA" id="ARBA00022452"/>
    </source>
</evidence>
<dbReference type="EMBL" id="CP007268">
    <property type="protein sequence ID" value="AHK78680.1"/>
    <property type="molecule type" value="Genomic_DNA"/>
</dbReference>
<keyword evidence="12" id="KW-0675">Receptor</keyword>
<reference evidence="12 13" key="1">
    <citation type="journal article" date="2014" name="J Genomics">
        <title>Draft Genome Sequence of the Extremely Halophilic Phototrophic Purple Sulfur Bacterium Halorhodospira halochloris.</title>
        <authorList>
            <person name="Singh K.S."/>
            <person name="Kirksey J."/>
            <person name="Hoff W.D."/>
            <person name="Deole R."/>
        </authorList>
    </citation>
    <scope>NUCLEOTIDE SEQUENCE [LARGE SCALE GENOMIC DNA]</scope>
    <source>
        <strain evidence="12 13">A</strain>
    </source>
</reference>
<keyword evidence="3 8" id="KW-1134">Transmembrane beta strand</keyword>
<dbReference type="Gene3D" id="2.40.170.20">
    <property type="entry name" value="TonB-dependent receptor, beta-barrel domain"/>
    <property type="match status" value="1"/>
</dbReference>
<dbReference type="KEGG" id="hhc:M911_05275"/>
<evidence type="ECO:0000313" key="12">
    <source>
        <dbReference type="EMBL" id="AHK78680.1"/>
    </source>
</evidence>
<protein>
    <submittedName>
        <fullName evidence="12">TonB-dependent receptor</fullName>
    </submittedName>
</protein>
<evidence type="ECO:0000256" key="4">
    <source>
        <dbReference type="ARBA" id="ARBA00022692"/>
    </source>
</evidence>
<accession>W8L457</accession>
<sequence length="651" mass="72547">MGLTGLGLMGASLSLPAFGEEAWPTEQDYFMDLPVALTATRLQQPLIEAPASVTVIDRDWISGSQARDIHELLRMAPGFVIGAANGGRPIVTYHGFSEQFVRQLQVLVDGRSIYTSINGGTQWGILDLTPDDIERIEVIRGPNAAAYGSNSFFAIINILTRHSAETQGNRLTTRLGSNGVRDLRWRHGGSTEHSHYRVAMQRKEDDGFRDKNDHRRIDTFSARSDWDALPGIGITTQVGLGQSRKGIDGVRGAIGAQPNREFTRDFGHLQLQLQDNRDPDTTHRVQYYFQFHDLEDDFETVNADGQRNTATLESRAQRHDLELESSHRLSPDARIVYGGSARLDRSASSYYFDDGGWIENNFYRVFGHWEWSPTAQWLVNLGGMYEYNDITGDNLMPRAAFVYLPHPEHSLRLVASRATRTPSLAEEELRIVDRSRPGDERVLAESQGGLAPEIIHSLELGYHGRFADGRLTADVKLFRNQLRDLIQVPYDSFHLFETQGEFRNIGGLTLQGVETQWDYRPTPHLRLLAGFALLTTSGVDTDARPQADSIPGHTANLGVMFTPDAPWTLSAEYYHYGSIDWLDDPVQNSPSLDAGDGFLDLNIARDLGPHASVALSVKDVLASGFDSRVDGPSSTGNRRSTETYLSLSLEF</sequence>
<dbReference type="Gene3D" id="2.170.130.10">
    <property type="entry name" value="TonB-dependent receptor, plug domain"/>
    <property type="match status" value="1"/>
</dbReference>
<reference evidence="13" key="2">
    <citation type="submission" date="2014-02" db="EMBL/GenBank/DDBJ databases">
        <title>Draft Genome Sequence of extremely halophilic bacteria Halorhodospira halochloris.</title>
        <authorList>
            <person name="Singh K.S."/>
        </authorList>
    </citation>
    <scope>NUCLEOTIDE SEQUENCE [LARGE SCALE GENOMIC DNA]</scope>
    <source>
        <strain evidence="13">A</strain>
    </source>
</reference>
<dbReference type="AlphaFoldDB" id="W8L457"/>
<dbReference type="HOGENOM" id="CLU_008287_16_0_6"/>
<dbReference type="Pfam" id="PF00593">
    <property type="entry name" value="TonB_dep_Rec_b-barrel"/>
    <property type="match status" value="1"/>
</dbReference>
<keyword evidence="4 8" id="KW-0812">Transmembrane</keyword>
<evidence type="ECO:0000256" key="2">
    <source>
        <dbReference type="ARBA" id="ARBA00022448"/>
    </source>
</evidence>
<evidence type="ECO:0000256" key="7">
    <source>
        <dbReference type="ARBA" id="ARBA00023237"/>
    </source>
</evidence>
<evidence type="ECO:0000256" key="9">
    <source>
        <dbReference type="RuleBase" id="RU003357"/>
    </source>
</evidence>
<comment type="subcellular location">
    <subcellularLocation>
        <location evidence="1 8">Cell outer membrane</location>
        <topology evidence="1 8">Multi-pass membrane protein</topology>
    </subcellularLocation>
</comment>
<evidence type="ECO:0000256" key="1">
    <source>
        <dbReference type="ARBA" id="ARBA00004571"/>
    </source>
</evidence>
<name>W8L457_9GAMM</name>
<dbReference type="PANTHER" id="PTHR30069">
    <property type="entry name" value="TONB-DEPENDENT OUTER MEMBRANE RECEPTOR"/>
    <property type="match status" value="1"/>
</dbReference>
<dbReference type="InterPro" id="IPR036942">
    <property type="entry name" value="Beta-barrel_TonB_sf"/>
</dbReference>
<dbReference type="GO" id="GO:0044718">
    <property type="term" value="P:siderophore transmembrane transport"/>
    <property type="evidence" value="ECO:0007669"/>
    <property type="project" value="TreeGrafter"/>
</dbReference>
<evidence type="ECO:0000256" key="5">
    <source>
        <dbReference type="ARBA" id="ARBA00023077"/>
    </source>
</evidence>
<dbReference type="InterPro" id="IPR012910">
    <property type="entry name" value="Plug_dom"/>
</dbReference>
<dbReference type="Pfam" id="PF07715">
    <property type="entry name" value="Plug"/>
    <property type="match status" value="1"/>
</dbReference>
<feature type="domain" description="TonB-dependent receptor-like beta-barrel" evidence="10">
    <location>
        <begin position="216"/>
        <end position="618"/>
    </location>
</feature>
<evidence type="ECO:0000259" key="10">
    <source>
        <dbReference type="Pfam" id="PF00593"/>
    </source>
</evidence>
<dbReference type="PANTHER" id="PTHR30069:SF27">
    <property type="entry name" value="BLL4766 PROTEIN"/>
    <property type="match status" value="1"/>
</dbReference>
<keyword evidence="6 8" id="KW-0472">Membrane</keyword>
<evidence type="ECO:0000256" key="8">
    <source>
        <dbReference type="PROSITE-ProRule" id="PRU01360"/>
    </source>
</evidence>
<comment type="similarity">
    <text evidence="8 9">Belongs to the TonB-dependent receptor family.</text>
</comment>
<evidence type="ECO:0000256" key="6">
    <source>
        <dbReference type="ARBA" id="ARBA00023136"/>
    </source>
</evidence>
<keyword evidence="13" id="KW-1185">Reference proteome</keyword>
<dbReference type="PROSITE" id="PS52016">
    <property type="entry name" value="TONB_DEPENDENT_REC_3"/>
    <property type="match status" value="1"/>
</dbReference>
<keyword evidence="5 9" id="KW-0798">TonB box</keyword>
<gene>
    <name evidence="12" type="ORF">M911_05275</name>
</gene>
<dbReference type="SUPFAM" id="SSF56935">
    <property type="entry name" value="Porins"/>
    <property type="match status" value="1"/>
</dbReference>
<dbReference type="InterPro" id="IPR039426">
    <property type="entry name" value="TonB-dep_rcpt-like"/>
</dbReference>
<dbReference type="InterPro" id="IPR000531">
    <property type="entry name" value="Beta-barrel_TonB"/>
</dbReference>
<evidence type="ECO:0000259" key="11">
    <source>
        <dbReference type="Pfam" id="PF07715"/>
    </source>
</evidence>
<feature type="domain" description="TonB-dependent receptor plug" evidence="11">
    <location>
        <begin position="46"/>
        <end position="152"/>
    </location>
</feature>
<evidence type="ECO:0000313" key="13">
    <source>
        <dbReference type="Proteomes" id="UP000019442"/>
    </source>
</evidence>
<proteinExistence type="inferred from homology"/>
<keyword evidence="2 8" id="KW-0813">Transport</keyword>
<organism evidence="12 13">
    <name type="scientific">Ectothiorhodospira haloalkaliphila</name>
    <dbReference type="NCBI Taxonomy" id="421628"/>
    <lineage>
        <taxon>Bacteria</taxon>
        <taxon>Pseudomonadati</taxon>
        <taxon>Pseudomonadota</taxon>
        <taxon>Gammaproteobacteria</taxon>
        <taxon>Chromatiales</taxon>
        <taxon>Ectothiorhodospiraceae</taxon>
        <taxon>Ectothiorhodospira</taxon>
    </lineage>
</organism>
<dbReference type="GO" id="GO:0015344">
    <property type="term" value="F:siderophore uptake transmembrane transporter activity"/>
    <property type="evidence" value="ECO:0007669"/>
    <property type="project" value="TreeGrafter"/>
</dbReference>
<keyword evidence="7 8" id="KW-0998">Cell outer membrane</keyword>